<feature type="domain" description="Fatty acid desaturase" evidence="13">
    <location>
        <begin position="43"/>
        <end position="249"/>
    </location>
</feature>
<comment type="similarity">
    <text evidence="2">Belongs to the fatty acid desaturase type 2 family.</text>
</comment>
<evidence type="ECO:0000256" key="11">
    <source>
        <dbReference type="ARBA" id="ARBA00023160"/>
    </source>
</evidence>
<evidence type="ECO:0000256" key="3">
    <source>
        <dbReference type="ARBA" id="ARBA00022516"/>
    </source>
</evidence>
<keyword evidence="5" id="KW-0276">Fatty acid metabolism</keyword>
<dbReference type="GO" id="GO:0004768">
    <property type="term" value="F:stearoyl-CoA 9-desaturase activity"/>
    <property type="evidence" value="ECO:0007669"/>
    <property type="project" value="UniProtKB-EC"/>
</dbReference>
<keyword evidence="3" id="KW-0444">Lipid biosynthesis</keyword>
<dbReference type="CDD" id="cd03505">
    <property type="entry name" value="Delta9-FADS-like"/>
    <property type="match status" value="1"/>
</dbReference>
<keyword evidence="9" id="KW-0443">Lipid metabolism</keyword>
<dbReference type="RefSeq" id="WP_179488160.1">
    <property type="nucleotide sequence ID" value="NZ_JACCCW010000001.1"/>
</dbReference>
<evidence type="ECO:0000256" key="8">
    <source>
        <dbReference type="ARBA" id="ARBA00023004"/>
    </source>
</evidence>
<protein>
    <submittedName>
        <fullName evidence="14">Stearoyl-CoA desaturase (Delta-9 desaturase)</fullName>
        <ecNumber evidence="14">1.14.19.1</ecNumber>
    </submittedName>
</protein>
<sequence length="279" mass="32545">MVEKTHEVTGRTPYQLGAVVPFFVIHMACLAVFFIPFRWSYVAWAVALYIIRMFGVTAGYHRYFSHRSFKLGRTAQFCLAFLAETSAQKGVLWWAAHHRVHHQVSDEVEDIHSPEQDGFWWAHIGWVLSNEHDEYDSRLIKDFSKFPELRWISKYFLLPPTALSLALLAIGGWPLFLWGFCVSTVVLFHGTFLINSVAHVWGTRRFDTPDHSRNNFLLALITLGEGWHNNHHKYMYACRQGLRWWEIDVTYYLLRGLKAVGIVHEIRGVRLPQETQQSQ</sequence>
<evidence type="ECO:0000256" key="2">
    <source>
        <dbReference type="ARBA" id="ARBA00008749"/>
    </source>
</evidence>
<keyword evidence="11" id="KW-0275">Fatty acid biosynthesis</keyword>
<dbReference type="EC" id="1.14.19.1" evidence="14"/>
<gene>
    <name evidence="14" type="ORF">HDF17_000901</name>
</gene>
<evidence type="ECO:0000259" key="13">
    <source>
        <dbReference type="Pfam" id="PF00487"/>
    </source>
</evidence>
<comment type="subcellular location">
    <subcellularLocation>
        <location evidence="1">Membrane</location>
        <topology evidence="1">Multi-pass membrane protein</topology>
    </subcellularLocation>
</comment>
<evidence type="ECO:0000256" key="10">
    <source>
        <dbReference type="ARBA" id="ARBA00023136"/>
    </source>
</evidence>
<feature type="transmembrane region" description="Helical" evidence="12">
    <location>
        <begin position="12"/>
        <end position="35"/>
    </location>
</feature>
<evidence type="ECO:0000256" key="7">
    <source>
        <dbReference type="ARBA" id="ARBA00023002"/>
    </source>
</evidence>
<dbReference type="InterPro" id="IPR005804">
    <property type="entry name" value="FA_desaturase_dom"/>
</dbReference>
<feature type="transmembrane region" description="Helical" evidence="12">
    <location>
        <begin position="41"/>
        <end position="60"/>
    </location>
</feature>
<dbReference type="Proteomes" id="UP000589520">
    <property type="component" value="Unassembled WGS sequence"/>
</dbReference>
<evidence type="ECO:0000256" key="1">
    <source>
        <dbReference type="ARBA" id="ARBA00004141"/>
    </source>
</evidence>
<name>A0A7Y9PF96_9BACT</name>
<dbReference type="AlphaFoldDB" id="A0A7Y9PF96"/>
<keyword evidence="15" id="KW-1185">Reference proteome</keyword>
<keyword evidence="8" id="KW-0408">Iron</keyword>
<dbReference type="PANTHER" id="PTHR11351:SF31">
    <property type="entry name" value="DESATURASE 1, ISOFORM A-RELATED"/>
    <property type="match status" value="1"/>
</dbReference>
<dbReference type="PRINTS" id="PR00075">
    <property type="entry name" value="FACDDSATRASE"/>
</dbReference>
<evidence type="ECO:0000256" key="9">
    <source>
        <dbReference type="ARBA" id="ARBA00023098"/>
    </source>
</evidence>
<evidence type="ECO:0000313" key="14">
    <source>
        <dbReference type="EMBL" id="NYF78614.1"/>
    </source>
</evidence>
<proteinExistence type="inferred from homology"/>
<accession>A0A7Y9PF96</accession>
<dbReference type="InterPro" id="IPR015876">
    <property type="entry name" value="Acyl-CoA_DS"/>
</dbReference>
<evidence type="ECO:0000256" key="12">
    <source>
        <dbReference type="SAM" id="Phobius"/>
    </source>
</evidence>
<comment type="caution">
    <text evidence="14">The sequence shown here is derived from an EMBL/GenBank/DDBJ whole genome shotgun (WGS) entry which is preliminary data.</text>
</comment>
<evidence type="ECO:0000313" key="15">
    <source>
        <dbReference type="Proteomes" id="UP000589520"/>
    </source>
</evidence>
<keyword evidence="10 12" id="KW-0472">Membrane</keyword>
<keyword evidence="7 14" id="KW-0560">Oxidoreductase</keyword>
<dbReference type="PANTHER" id="PTHR11351">
    <property type="entry name" value="ACYL-COA DESATURASE"/>
    <property type="match status" value="1"/>
</dbReference>
<feature type="transmembrane region" description="Helical" evidence="12">
    <location>
        <begin position="151"/>
        <end position="170"/>
    </location>
</feature>
<keyword evidence="4 12" id="KW-0812">Transmembrane</keyword>
<feature type="transmembrane region" description="Helical" evidence="12">
    <location>
        <begin position="176"/>
        <end position="198"/>
    </location>
</feature>
<evidence type="ECO:0000256" key="6">
    <source>
        <dbReference type="ARBA" id="ARBA00022989"/>
    </source>
</evidence>
<organism evidence="14 15">
    <name type="scientific">Granulicella arctica</name>
    <dbReference type="NCBI Taxonomy" id="940613"/>
    <lineage>
        <taxon>Bacteria</taxon>
        <taxon>Pseudomonadati</taxon>
        <taxon>Acidobacteriota</taxon>
        <taxon>Terriglobia</taxon>
        <taxon>Terriglobales</taxon>
        <taxon>Acidobacteriaceae</taxon>
        <taxon>Granulicella</taxon>
    </lineage>
</organism>
<reference evidence="14 15" key="1">
    <citation type="submission" date="2020-07" db="EMBL/GenBank/DDBJ databases">
        <title>Genomic Encyclopedia of Type Strains, Phase IV (KMG-V): Genome sequencing to study the core and pangenomes of soil and plant-associated prokaryotes.</title>
        <authorList>
            <person name="Whitman W."/>
        </authorList>
    </citation>
    <scope>NUCLEOTIDE SEQUENCE [LARGE SCALE GENOMIC DNA]</scope>
    <source>
        <strain evidence="14 15">X4EP2</strain>
    </source>
</reference>
<dbReference type="Pfam" id="PF00487">
    <property type="entry name" value="FA_desaturase"/>
    <property type="match status" value="1"/>
</dbReference>
<keyword evidence="6 12" id="KW-1133">Transmembrane helix</keyword>
<evidence type="ECO:0000256" key="4">
    <source>
        <dbReference type="ARBA" id="ARBA00022692"/>
    </source>
</evidence>
<dbReference type="EMBL" id="JACCCW010000001">
    <property type="protein sequence ID" value="NYF78614.1"/>
    <property type="molecule type" value="Genomic_DNA"/>
</dbReference>
<dbReference type="GO" id="GO:0016020">
    <property type="term" value="C:membrane"/>
    <property type="evidence" value="ECO:0007669"/>
    <property type="project" value="UniProtKB-SubCell"/>
</dbReference>
<evidence type="ECO:0000256" key="5">
    <source>
        <dbReference type="ARBA" id="ARBA00022832"/>
    </source>
</evidence>
<dbReference type="GO" id="GO:0006633">
    <property type="term" value="P:fatty acid biosynthetic process"/>
    <property type="evidence" value="ECO:0007669"/>
    <property type="project" value="UniProtKB-KW"/>
</dbReference>